<keyword evidence="5 9" id="KW-1133">Transmembrane helix</keyword>
<comment type="function">
    <text evidence="9">Structural component of the gap junctions.</text>
</comment>
<keyword evidence="3" id="KW-1003">Cell membrane</keyword>
<keyword evidence="11" id="KW-1185">Reference proteome</keyword>
<comment type="caution">
    <text evidence="10">The sequence shown here is derived from an EMBL/GenBank/DDBJ whole genome shotgun (WGS) entry which is preliminary data.</text>
</comment>
<dbReference type="PANTHER" id="PTHR11893:SF36">
    <property type="entry name" value="INNEXIN-5"/>
    <property type="match status" value="1"/>
</dbReference>
<evidence type="ECO:0000313" key="10">
    <source>
        <dbReference type="EMBL" id="KAG5442275.1"/>
    </source>
</evidence>
<feature type="transmembrane region" description="Helical" evidence="9">
    <location>
        <begin position="985"/>
        <end position="1013"/>
    </location>
</feature>
<keyword evidence="8 9" id="KW-0407">Ion channel</keyword>
<accession>A0A419PPW6</accession>
<reference evidence="10 11" key="1">
    <citation type="journal article" date="2018" name="Biotechnol. Adv.">
        <title>Improved genomic resources and new bioinformatic workflow for the carcinogenic parasite Clonorchis sinensis: Biotechnological implications.</title>
        <authorList>
            <person name="Wang D."/>
            <person name="Korhonen P.K."/>
            <person name="Gasser R.B."/>
            <person name="Young N.D."/>
        </authorList>
    </citation>
    <scope>NUCLEOTIDE SEQUENCE [LARGE SCALE GENOMIC DNA]</scope>
    <source>
        <strain evidence="10">Cs-k2</strain>
    </source>
</reference>
<evidence type="ECO:0000256" key="2">
    <source>
        <dbReference type="ARBA" id="ARBA00022448"/>
    </source>
</evidence>
<evidence type="ECO:0000256" key="3">
    <source>
        <dbReference type="ARBA" id="ARBA00022475"/>
    </source>
</evidence>
<evidence type="ECO:0000313" key="11">
    <source>
        <dbReference type="Proteomes" id="UP000286415"/>
    </source>
</evidence>
<dbReference type="EMBL" id="NIRI02000076">
    <property type="protein sequence ID" value="KAG5442275.1"/>
    <property type="molecule type" value="Genomic_DNA"/>
</dbReference>
<keyword evidence="4 9" id="KW-0812">Transmembrane</keyword>
<evidence type="ECO:0000256" key="7">
    <source>
        <dbReference type="ARBA" id="ARBA00023136"/>
    </source>
</evidence>
<sequence>MFQLVRYSRYRSIFSQRKLLTSLLKTLRQPTTGSINQVGLEDWADRLNLATVMLFALSAFIVGVKQYIMNDISCYIPVSPSGDKFKEFLNDYCWVRGTIPLYRGELFPDSEATWDEYDKYRRIINQVGLEDWADRLNLATVMLFALSAFIVGVKQYIMNDISCYIPVSPSGDKFKEFLNDYCWVRGTIPLYRGELFPDNEATWDEYDKYRRIRGGEMAQCVEGQFTNRKVRGSDSTSASRLSLFRLGHPGSIPASVLSLGGMALRHQLNDFLILFNELVTIKNMLSEISISGQLLISFVQGGGGSKLSDRPHSVPPFCFGPTIVSAIPQLPSTLCSTWLARWLKWLEREFTDQKVRGANPTSVSRLPLSRLGQPGSISALVLPSGGTAARHRKDFVHLCSSRGTETVGWEGGLDRSAATPFRCLAAMPPEGSTRAGILPGYPNLDRGSREAEVGFEPRTFRSTTHKVAENYSTAHDQFCPSISGSPRRRSPRVSVNLGTIFEISRYIYRCSTLLIRSLKILRQSTTGFALFGADQQPFGAMSTEGGRSVGILPGCPSLDRENRERQRSGSNHGASVWLSVEGTSSMQFWMAGLEMAQWLRRQLTDYMIPGSNRTSASRLSLSSLEQPGGTSAFVPPCFGIEARQGVTAERLFVGWVTHPEFIDFYNSIAYTNRVAIEDFADQLNLFTCILFLITAIIISARQYLLNAISCYIPVKPAGENFNNYLTDYCWVHGTIPLRADERTPSSEQDWDLYDATRRITYYQWVPFVLGLQCILFYIPHIAWQAVCAQRSGGDLFALVKSAAEAATSERGAREKQVKRVAEFLEDMIDGQRDCHRPSARRRLEHRAYEMCGICVVSKRLGTCLVFSYLLVKVLTIVNAILQVYLIQRFLGFYADGSSGHKSMELGKTYDSDGAVVVVPNENENLNGFGFGLTVANHIRQGRDWPETILFPRVAYCRVPGIRLVGVENTYTAQCALPINMLNEKIYIFFWFWIMFLIGACVLSLCIWLVRMVIAPRRKDFIKRFLRIKGVLSRQGTQIVRADLDDFIDVYLRRDGVFLVRMLALNAGEVITAEIVTVLYNNYVKHIEEHEATSSVEDEKAALASKENPPSYV</sequence>
<reference evidence="10 11" key="2">
    <citation type="journal article" date="2021" name="Genomics">
        <title>High-quality reference genome for Clonorchis sinensis.</title>
        <authorList>
            <person name="Young N.D."/>
            <person name="Stroehlein A.J."/>
            <person name="Kinkar L."/>
            <person name="Wang T."/>
            <person name="Sohn W.M."/>
            <person name="Chang B.C.H."/>
            <person name="Kaur P."/>
            <person name="Weisz D."/>
            <person name="Dudchenko O."/>
            <person name="Aiden E.L."/>
            <person name="Korhonen P.K."/>
            <person name="Gasser R.B."/>
        </authorList>
    </citation>
    <scope>NUCLEOTIDE SEQUENCE [LARGE SCALE GENOMIC DNA]</scope>
    <source>
        <strain evidence="10">Cs-k2</strain>
    </source>
</reference>
<dbReference type="Proteomes" id="UP000286415">
    <property type="component" value="Unassembled WGS sequence"/>
</dbReference>
<dbReference type="AlphaFoldDB" id="A0A419PPW6"/>
<dbReference type="STRING" id="79923.A0A419PPW6"/>
<dbReference type="Pfam" id="PF00876">
    <property type="entry name" value="Innexin"/>
    <property type="match status" value="4"/>
</dbReference>
<dbReference type="OrthoDB" id="6232833at2759"/>
<dbReference type="GO" id="GO:0034220">
    <property type="term" value="P:monoatomic ion transmembrane transport"/>
    <property type="evidence" value="ECO:0007669"/>
    <property type="project" value="UniProtKB-KW"/>
</dbReference>
<name>A0A419PPW6_CLOSI</name>
<dbReference type="InParanoid" id="A0A419PPW6"/>
<keyword evidence="6 9" id="KW-0406">Ion transport</keyword>
<evidence type="ECO:0000256" key="4">
    <source>
        <dbReference type="ARBA" id="ARBA00022692"/>
    </source>
</evidence>
<dbReference type="PROSITE" id="PS51013">
    <property type="entry name" value="PANNEXIN"/>
    <property type="match status" value="1"/>
</dbReference>
<feature type="transmembrane region" description="Helical" evidence="9">
    <location>
        <begin position="136"/>
        <end position="157"/>
    </location>
</feature>
<dbReference type="GO" id="GO:0005886">
    <property type="term" value="C:plasma membrane"/>
    <property type="evidence" value="ECO:0007669"/>
    <property type="project" value="UniProtKB-SubCell"/>
</dbReference>
<comment type="similarity">
    <text evidence="9">Belongs to the pannexin family.</text>
</comment>
<feature type="transmembrane region" description="Helical" evidence="9">
    <location>
        <begin position="47"/>
        <end position="64"/>
    </location>
</feature>
<dbReference type="GO" id="GO:0005921">
    <property type="term" value="C:gap junction"/>
    <property type="evidence" value="ECO:0007669"/>
    <property type="project" value="UniProtKB-UniRule"/>
</dbReference>
<feature type="transmembrane region" description="Helical" evidence="9">
    <location>
        <begin position="865"/>
        <end position="886"/>
    </location>
</feature>
<evidence type="ECO:0000256" key="5">
    <source>
        <dbReference type="ARBA" id="ARBA00022989"/>
    </source>
</evidence>
<evidence type="ECO:0000256" key="6">
    <source>
        <dbReference type="ARBA" id="ARBA00023065"/>
    </source>
</evidence>
<comment type="subcellular location">
    <subcellularLocation>
        <location evidence="1 9">Cell membrane</location>
        <topology evidence="1 9">Multi-pass membrane protein</topology>
    </subcellularLocation>
</comment>
<feature type="transmembrane region" description="Helical" evidence="9">
    <location>
        <begin position="683"/>
        <end position="700"/>
    </location>
</feature>
<dbReference type="PRINTS" id="PR01262">
    <property type="entry name" value="INNEXIN"/>
</dbReference>
<evidence type="ECO:0000256" key="8">
    <source>
        <dbReference type="ARBA" id="ARBA00023303"/>
    </source>
</evidence>
<organism evidence="10 11">
    <name type="scientific">Clonorchis sinensis</name>
    <name type="common">Chinese liver fluke</name>
    <dbReference type="NCBI Taxonomy" id="79923"/>
    <lineage>
        <taxon>Eukaryota</taxon>
        <taxon>Metazoa</taxon>
        <taxon>Spiralia</taxon>
        <taxon>Lophotrochozoa</taxon>
        <taxon>Platyhelminthes</taxon>
        <taxon>Trematoda</taxon>
        <taxon>Digenea</taxon>
        <taxon>Opisthorchiida</taxon>
        <taxon>Opisthorchiata</taxon>
        <taxon>Opisthorchiidae</taxon>
        <taxon>Clonorchis</taxon>
    </lineage>
</organism>
<keyword evidence="2 9" id="KW-0813">Transport</keyword>
<comment type="caution">
    <text evidence="9">Lacks conserved residue(s) required for the propagation of feature annotation.</text>
</comment>
<keyword evidence="7 9" id="KW-0472">Membrane</keyword>
<dbReference type="PANTHER" id="PTHR11893">
    <property type="entry name" value="INNEXIN"/>
    <property type="match status" value="1"/>
</dbReference>
<proteinExistence type="inferred from homology"/>
<evidence type="ECO:0000256" key="1">
    <source>
        <dbReference type="ARBA" id="ARBA00004651"/>
    </source>
</evidence>
<protein>
    <recommendedName>
        <fullName evidence="9">Innexin</fullName>
    </recommendedName>
</protein>
<dbReference type="InterPro" id="IPR000990">
    <property type="entry name" value="Innexin"/>
</dbReference>
<evidence type="ECO:0000256" key="9">
    <source>
        <dbReference type="RuleBase" id="RU010713"/>
    </source>
</evidence>
<gene>
    <name evidence="9" type="primary">inx</name>
    <name evidence="10" type="ORF">CSKR_100141</name>
</gene>